<dbReference type="PANTHER" id="PTHR20931">
    <property type="entry name" value="TETRATRICOPEPTIDE REPEAT PROTEIN 30"/>
    <property type="match status" value="1"/>
</dbReference>
<dbReference type="InterPro" id="IPR039941">
    <property type="entry name" value="TT30"/>
</dbReference>
<dbReference type="SUPFAM" id="SSF48452">
    <property type="entry name" value="TPR-like"/>
    <property type="match status" value="2"/>
</dbReference>
<evidence type="ECO:0000256" key="9">
    <source>
        <dbReference type="RuleBase" id="RU367070"/>
    </source>
</evidence>
<comment type="subcellular location">
    <subcellularLocation>
        <location evidence="1 9">Cell projection</location>
        <location evidence="1 9">Cilium</location>
    </subcellularLocation>
</comment>
<reference evidence="10" key="1">
    <citation type="journal article" name="BMC Genomics">
        <title>Long-read sequencing and de novo genome assembly of marine medaka (Oryzias melastigma).</title>
        <authorList>
            <person name="Liang P."/>
            <person name="Saqib H.S.A."/>
            <person name="Ni X."/>
            <person name="Shen Y."/>
        </authorList>
    </citation>
    <scope>NUCLEOTIDE SEQUENCE</scope>
    <source>
        <strain evidence="10">Bigg-433</strain>
    </source>
</reference>
<name>A0A834L0E1_ORYME</name>
<keyword evidence="4 9" id="KW-0970">Cilium biogenesis/degradation</keyword>
<sequence>MNVIKDGDYTATVYKLIKDSQYGEAIHILNAQLHKHNKSRAALSLLGFCYYHLQDFSGAAECYEQLTQLHPEVEEYKVYHAQSLYKAGAYAEAMKASFALDNPSSHLKMLKLQACIKYCEEDFSAAKSLLEQLPQEDSDYVYNMGCLLYQEGKYEDACRSFTAAVEVLGYVPALYYNLALTFYSLKNFPQALKYITEIIERGIREHPELSVGVSTEGADVHSVGNTLLLHQTALIEAFNLKAAIEFQLKNRKNPSVMRHCRNGGALTSFLFAPPTVKGAQEALTDMPPRSQEELDPVTLHNQALMNMDSRPSEGFEKLSFLMQQPPFPPVCFGNLLLLYCKHEYFDLVADVLAENAHLTYKFLSPYMFEFLDASQTSQTAPEEAFRKFEEMSGKLTEQHRKLTKQVQDARLSRDEEAEKKALQEYDVMLEKYIPVLMGQAKIYWNRENFQMVEKIFRSSLDTCKDSDTWKLNVAHVLFMQNKYKEAIGFYEPIVKKHYDSILSVSAVVLANLCVSYIMTNQNEEAEELMRKIEKEEEQISYDDPDKKVFHLCIVNLVIGTLYCAKGNYDFGISRVIKSLEPYNKKLGTDTWFYAKRCFLSLLENMSKHMVLLRDPMVQECVQFLEHCEAYGKEVPAIIEQPLEENPVHIGKNTVTYEARVLKALFYEVTGWNK</sequence>
<evidence type="ECO:0000256" key="1">
    <source>
        <dbReference type="ARBA" id="ARBA00004138"/>
    </source>
</evidence>
<keyword evidence="6 9" id="KW-0969">Cilium</keyword>
<evidence type="ECO:0000256" key="6">
    <source>
        <dbReference type="ARBA" id="ARBA00023069"/>
    </source>
</evidence>
<dbReference type="Pfam" id="PF14559">
    <property type="entry name" value="TPR_19"/>
    <property type="match status" value="1"/>
</dbReference>
<evidence type="ECO:0000313" key="10">
    <source>
        <dbReference type="EMBL" id="KAF6737275.1"/>
    </source>
</evidence>
<dbReference type="GO" id="GO:0030992">
    <property type="term" value="C:intraciliary transport particle B"/>
    <property type="evidence" value="ECO:0007669"/>
    <property type="project" value="TreeGrafter"/>
</dbReference>
<evidence type="ECO:0000256" key="7">
    <source>
        <dbReference type="ARBA" id="ARBA00023273"/>
    </source>
</evidence>
<dbReference type="PROSITE" id="PS50005">
    <property type="entry name" value="TPR"/>
    <property type="match status" value="1"/>
</dbReference>
<keyword evidence="5 8" id="KW-0802">TPR repeat</keyword>
<dbReference type="FunFam" id="1.25.40.10:FF:000317">
    <property type="entry name" value="Tetratricopeptide repeat protein 30A"/>
    <property type="match status" value="1"/>
</dbReference>
<dbReference type="FunFam" id="1.25.40.10:FF:000186">
    <property type="entry name" value="Tetratricopeptide repeat domain 30A"/>
    <property type="match status" value="1"/>
</dbReference>
<accession>A0A834L0E1</accession>
<feature type="repeat" description="TPR" evidence="8">
    <location>
        <begin position="40"/>
        <end position="73"/>
    </location>
</feature>
<comment type="similarity">
    <text evidence="2 9">Belongs to the TTC30/dfy-1/fleer family.</text>
</comment>
<dbReference type="Pfam" id="PF13432">
    <property type="entry name" value="TPR_16"/>
    <property type="match status" value="1"/>
</dbReference>
<dbReference type="Gene3D" id="1.25.40.10">
    <property type="entry name" value="Tetratricopeptide repeat domain"/>
    <property type="match status" value="3"/>
</dbReference>
<evidence type="ECO:0000313" key="11">
    <source>
        <dbReference type="Proteomes" id="UP000646548"/>
    </source>
</evidence>
<evidence type="ECO:0000256" key="8">
    <source>
        <dbReference type="PROSITE-ProRule" id="PRU00339"/>
    </source>
</evidence>
<keyword evidence="3" id="KW-0677">Repeat</keyword>
<protein>
    <recommendedName>
        <fullName evidence="9">Tetratricopeptide repeat protein 30</fullName>
    </recommendedName>
</protein>
<evidence type="ECO:0000256" key="4">
    <source>
        <dbReference type="ARBA" id="ARBA00022794"/>
    </source>
</evidence>
<comment type="caution">
    <text evidence="10">The sequence shown here is derived from an EMBL/GenBank/DDBJ whole genome shotgun (WGS) entry which is preliminary data.</text>
</comment>
<dbReference type="GO" id="GO:0120170">
    <property type="term" value="F:intraciliary transport particle B binding"/>
    <property type="evidence" value="ECO:0007669"/>
    <property type="project" value="TreeGrafter"/>
</dbReference>
<dbReference type="Proteomes" id="UP000646548">
    <property type="component" value="Unassembled WGS sequence"/>
</dbReference>
<dbReference type="AlphaFoldDB" id="A0A834L0E1"/>
<evidence type="ECO:0000256" key="5">
    <source>
        <dbReference type="ARBA" id="ARBA00022803"/>
    </source>
</evidence>
<keyword evidence="7 9" id="KW-0966">Cell projection</keyword>
<dbReference type="SMART" id="SM00028">
    <property type="entry name" value="TPR"/>
    <property type="match status" value="4"/>
</dbReference>
<dbReference type="GO" id="GO:0042073">
    <property type="term" value="P:intraciliary transport"/>
    <property type="evidence" value="ECO:0007669"/>
    <property type="project" value="UniProtKB-UniRule"/>
</dbReference>
<dbReference type="InterPro" id="IPR011990">
    <property type="entry name" value="TPR-like_helical_dom_sf"/>
</dbReference>
<evidence type="ECO:0000256" key="2">
    <source>
        <dbReference type="ARBA" id="ARBA00009522"/>
    </source>
</evidence>
<proteinExistence type="inferred from homology"/>
<dbReference type="PANTHER" id="PTHR20931:SF0">
    <property type="entry name" value="TETRATRICOPEPTIDE REPEAT PROTEIN 30"/>
    <property type="match status" value="1"/>
</dbReference>
<evidence type="ECO:0000256" key="3">
    <source>
        <dbReference type="ARBA" id="ARBA00022737"/>
    </source>
</evidence>
<dbReference type="GO" id="GO:0005879">
    <property type="term" value="C:axonemal microtubule"/>
    <property type="evidence" value="ECO:0007669"/>
    <property type="project" value="UniProtKB-UniRule"/>
</dbReference>
<organism evidence="10 11">
    <name type="scientific">Oryzias melastigma</name>
    <name type="common">Marine medaka</name>
    <dbReference type="NCBI Taxonomy" id="30732"/>
    <lineage>
        <taxon>Eukaryota</taxon>
        <taxon>Metazoa</taxon>
        <taxon>Chordata</taxon>
        <taxon>Craniata</taxon>
        <taxon>Vertebrata</taxon>
        <taxon>Euteleostomi</taxon>
        <taxon>Actinopterygii</taxon>
        <taxon>Neopterygii</taxon>
        <taxon>Teleostei</taxon>
        <taxon>Neoteleostei</taxon>
        <taxon>Acanthomorphata</taxon>
        <taxon>Ovalentaria</taxon>
        <taxon>Atherinomorphae</taxon>
        <taxon>Beloniformes</taxon>
        <taxon>Adrianichthyidae</taxon>
        <taxon>Oryziinae</taxon>
        <taxon>Oryzias</taxon>
    </lineage>
</organism>
<dbReference type="EMBL" id="WKFB01000067">
    <property type="protein sequence ID" value="KAF6737275.1"/>
    <property type="molecule type" value="Genomic_DNA"/>
</dbReference>
<comment type="function">
    <text evidence="9">Required for polyglutamylation of axonemal tubulin. Plays a role in anterograde intraflagellar transport (IFT), the process by which cilia precursors are transported from the base of the cilium to the site of their incorporation at the tip.</text>
</comment>
<gene>
    <name evidence="10" type="ORF">FQA47_016007</name>
</gene>
<dbReference type="InterPro" id="IPR019734">
    <property type="entry name" value="TPR_rpt"/>
</dbReference>